<evidence type="ECO:0000313" key="3">
    <source>
        <dbReference type="Proteomes" id="UP001190700"/>
    </source>
</evidence>
<dbReference type="EMBL" id="LGRX02022657">
    <property type="protein sequence ID" value="KAK3255399.1"/>
    <property type="molecule type" value="Genomic_DNA"/>
</dbReference>
<proteinExistence type="predicted"/>
<comment type="caution">
    <text evidence="2">The sequence shown here is derived from an EMBL/GenBank/DDBJ whole genome shotgun (WGS) entry which is preliminary data.</text>
</comment>
<dbReference type="Proteomes" id="UP001190700">
    <property type="component" value="Unassembled WGS sequence"/>
</dbReference>
<name>A0AAE0F974_9CHLO</name>
<evidence type="ECO:0000313" key="2">
    <source>
        <dbReference type="EMBL" id="KAK3255399.1"/>
    </source>
</evidence>
<reference evidence="2 3" key="1">
    <citation type="journal article" date="2015" name="Genome Biol. Evol.">
        <title>Comparative Genomics of a Bacterivorous Green Alga Reveals Evolutionary Causalities and Consequences of Phago-Mixotrophic Mode of Nutrition.</title>
        <authorList>
            <person name="Burns J.A."/>
            <person name="Paasch A."/>
            <person name="Narechania A."/>
            <person name="Kim E."/>
        </authorList>
    </citation>
    <scope>NUCLEOTIDE SEQUENCE [LARGE SCALE GENOMIC DNA]</scope>
    <source>
        <strain evidence="2 3">PLY_AMNH</strain>
    </source>
</reference>
<dbReference type="AlphaFoldDB" id="A0AAE0F974"/>
<protein>
    <submittedName>
        <fullName evidence="2">Uncharacterized protein</fullName>
    </submittedName>
</protein>
<accession>A0AAE0F974</accession>
<feature type="non-terminal residue" evidence="2">
    <location>
        <position position="1"/>
    </location>
</feature>
<feature type="region of interest" description="Disordered" evidence="1">
    <location>
        <begin position="1"/>
        <end position="123"/>
    </location>
</feature>
<organism evidence="2 3">
    <name type="scientific">Cymbomonas tetramitiformis</name>
    <dbReference type="NCBI Taxonomy" id="36881"/>
    <lineage>
        <taxon>Eukaryota</taxon>
        <taxon>Viridiplantae</taxon>
        <taxon>Chlorophyta</taxon>
        <taxon>Pyramimonadophyceae</taxon>
        <taxon>Pyramimonadales</taxon>
        <taxon>Pyramimonadaceae</taxon>
        <taxon>Cymbomonas</taxon>
    </lineage>
</organism>
<sequence>GEPRARPEQSPGAAYPGAAESRIAPPSGEPRGVPPSAEPFGAHIPLAAIPGASPEPRAPSVLERASLGARPLERRAPRHALSGAPPEQSPGARPLTAEPPGAHTPSSESQIALPEQRPPRRAP</sequence>
<keyword evidence="3" id="KW-1185">Reference proteome</keyword>
<evidence type="ECO:0000256" key="1">
    <source>
        <dbReference type="SAM" id="MobiDB-lite"/>
    </source>
</evidence>
<gene>
    <name evidence="2" type="ORF">CYMTET_35415</name>
</gene>